<name>A0AA41W4W5_9GAMM</name>
<dbReference type="RefSeq" id="WP_251260392.1">
    <property type="nucleotide sequence ID" value="NZ_JAMQGP010000002.1"/>
</dbReference>
<accession>A0AA41W4W5</accession>
<evidence type="ECO:0000313" key="3">
    <source>
        <dbReference type="EMBL" id="MCM2679024.1"/>
    </source>
</evidence>
<gene>
    <name evidence="3" type="ORF">NAF29_04945</name>
</gene>
<dbReference type="EMBL" id="JAMQGP010000002">
    <property type="protein sequence ID" value="MCM2679024.1"/>
    <property type="molecule type" value="Genomic_DNA"/>
</dbReference>
<dbReference type="InterPro" id="IPR007461">
    <property type="entry name" value="Ysc84_actin-binding"/>
</dbReference>
<keyword evidence="4" id="KW-1185">Reference proteome</keyword>
<evidence type="ECO:0000256" key="1">
    <source>
        <dbReference type="SAM" id="SignalP"/>
    </source>
</evidence>
<dbReference type="Proteomes" id="UP001165393">
    <property type="component" value="Unassembled WGS sequence"/>
</dbReference>
<evidence type="ECO:0000259" key="2">
    <source>
        <dbReference type="Pfam" id="PF04366"/>
    </source>
</evidence>
<dbReference type="Pfam" id="PF04366">
    <property type="entry name" value="Ysc84"/>
    <property type="match status" value="1"/>
</dbReference>
<proteinExistence type="predicted"/>
<organism evidence="3 4">
    <name type="scientific">Echinimonas agarilytica</name>
    <dbReference type="NCBI Taxonomy" id="1215918"/>
    <lineage>
        <taxon>Bacteria</taxon>
        <taxon>Pseudomonadati</taxon>
        <taxon>Pseudomonadota</taxon>
        <taxon>Gammaproteobacteria</taxon>
        <taxon>Alteromonadales</taxon>
        <taxon>Echinimonadaceae</taxon>
        <taxon>Echinimonas</taxon>
    </lineage>
</organism>
<feature type="signal peptide" evidence="1">
    <location>
        <begin position="1"/>
        <end position="23"/>
    </location>
</feature>
<feature type="domain" description="Ysc84 actin-binding" evidence="2">
    <location>
        <begin position="98"/>
        <end position="187"/>
    </location>
</feature>
<sequence length="187" mass="20272">MRQLLQTFLLGIAVLTYSNACWAESPAEQRQNIKNMSLEVLQDLYKYDSASKANINKAYGYAVFSNVGINLLFLSTANGSGVAHANGSGKDTYMDMFSAGLGLGLGVKDFRGVFVFYTQEAFDNFVQSGWDFSGQADATAKSGKKGDSANTAMNVAPAVDFYQLTENGLALQATLQGTKYYKNDDLN</sequence>
<dbReference type="AlphaFoldDB" id="A0AA41W4W5"/>
<reference evidence="3 4" key="1">
    <citation type="journal article" date="2013" name="Antonie Van Leeuwenhoek">
        <title>Echinimonas agarilytica gen. nov., sp. nov., a new gammaproteobacterium isolated from the sea urchin Strongylocentrotus intermedius.</title>
        <authorList>
            <person name="Nedashkovskaya O.I."/>
            <person name="Stenkova A.M."/>
            <person name="Zhukova N.V."/>
            <person name="Van Trappen S."/>
            <person name="Lee J.S."/>
            <person name="Kim S.B."/>
        </authorList>
    </citation>
    <scope>NUCLEOTIDE SEQUENCE [LARGE SCALE GENOMIC DNA]</scope>
    <source>
        <strain evidence="3 4">KMM 6351</strain>
    </source>
</reference>
<protein>
    <submittedName>
        <fullName evidence="3">YSC84-related protein</fullName>
    </submittedName>
</protein>
<evidence type="ECO:0000313" key="4">
    <source>
        <dbReference type="Proteomes" id="UP001165393"/>
    </source>
</evidence>
<keyword evidence="1" id="KW-0732">Signal</keyword>
<feature type="chain" id="PRO_5041468445" evidence="1">
    <location>
        <begin position="24"/>
        <end position="187"/>
    </location>
</feature>
<comment type="caution">
    <text evidence="3">The sequence shown here is derived from an EMBL/GenBank/DDBJ whole genome shotgun (WGS) entry which is preliminary data.</text>
</comment>